<keyword evidence="4" id="KW-0812">Transmembrane</keyword>
<dbReference type="PANTHER" id="PTHR28074:SF1">
    <property type="entry name" value="ATP SYNTHASE SUBUNIT K, MITOCHONDRIAL"/>
    <property type="match status" value="1"/>
</dbReference>
<gene>
    <name evidence="5" type="ORF">LSUB1_G007343</name>
</gene>
<comment type="subcellular location">
    <subcellularLocation>
        <location evidence="1">Mitochondrion membrane</location>
    </subcellularLocation>
</comment>
<keyword evidence="3 4" id="KW-0472">Membrane</keyword>
<dbReference type="GO" id="GO:0031966">
    <property type="term" value="C:mitochondrial membrane"/>
    <property type="evidence" value="ECO:0007669"/>
    <property type="project" value="UniProtKB-SubCell"/>
</dbReference>
<dbReference type="AlphaFoldDB" id="A0A8H8REQ0"/>
<evidence type="ECO:0000256" key="3">
    <source>
        <dbReference type="ARBA" id="ARBA00023136"/>
    </source>
</evidence>
<sequence length="93" mass="9894">MTVFYNIAGRQIGSHYLAIATLSTVFGGAYYALSGGSAAKKSQGPPLNAQSPDEEKFIKYVYTSGALHLRPILRTSADKKDSSADATKKDAAH</sequence>
<keyword evidence="6" id="KW-1185">Reference proteome</keyword>
<evidence type="ECO:0008006" key="7">
    <source>
        <dbReference type="Google" id="ProtNLM"/>
    </source>
</evidence>
<keyword evidence="2" id="KW-0496">Mitochondrion</keyword>
<dbReference type="Proteomes" id="UP000462212">
    <property type="component" value="Unassembled WGS sequence"/>
</dbReference>
<evidence type="ECO:0000313" key="5">
    <source>
        <dbReference type="EMBL" id="TVY33951.1"/>
    </source>
</evidence>
<evidence type="ECO:0000256" key="4">
    <source>
        <dbReference type="SAM" id="Phobius"/>
    </source>
</evidence>
<proteinExistence type="predicted"/>
<protein>
    <recommendedName>
        <fullName evidence="7">ATP synthase subunit K, mitochondrial</fullName>
    </recommendedName>
</protein>
<dbReference type="GO" id="GO:0015986">
    <property type="term" value="P:proton motive force-driven ATP synthesis"/>
    <property type="evidence" value="ECO:0007669"/>
    <property type="project" value="TreeGrafter"/>
</dbReference>
<dbReference type="InterPro" id="IPR021278">
    <property type="entry name" value="ATP19"/>
</dbReference>
<comment type="caution">
    <text evidence="5">The sequence shown here is derived from an EMBL/GenBank/DDBJ whole genome shotgun (WGS) entry which is preliminary data.</text>
</comment>
<dbReference type="OrthoDB" id="2094445at2759"/>
<name>A0A8H8REQ0_9HELO</name>
<dbReference type="PANTHER" id="PTHR28074">
    <property type="entry name" value="ATP SYNTHASE SUBUNIT K, MITOCHONDRIAL"/>
    <property type="match status" value="1"/>
</dbReference>
<dbReference type="EMBL" id="QGMJ01000715">
    <property type="protein sequence ID" value="TVY33951.1"/>
    <property type="molecule type" value="Genomic_DNA"/>
</dbReference>
<reference evidence="5 6" key="1">
    <citation type="submission" date="2018-05" db="EMBL/GenBank/DDBJ databases">
        <title>Genome sequencing and assembly of the regulated plant pathogen Lachnellula willkommii and related sister species for the development of diagnostic species identification markers.</title>
        <authorList>
            <person name="Giroux E."/>
            <person name="Bilodeau G."/>
        </authorList>
    </citation>
    <scope>NUCLEOTIDE SEQUENCE [LARGE SCALE GENOMIC DNA]</scope>
    <source>
        <strain evidence="5 6">CBS 197.66</strain>
    </source>
</reference>
<evidence type="ECO:0000256" key="1">
    <source>
        <dbReference type="ARBA" id="ARBA00004325"/>
    </source>
</evidence>
<dbReference type="Pfam" id="PF11022">
    <property type="entry name" value="ATP19"/>
    <property type="match status" value="1"/>
</dbReference>
<keyword evidence="4" id="KW-1133">Transmembrane helix</keyword>
<evidence type="ECO:0000313" key="6">
    <source>
        <dbReference type="Proteomes" id="UP000462212"/>
    </source>
</evidence>
<feature type="transmembrane region" description="Helical" evidence="4">
    <location>
        <begin position="12"/>
        <end position="33"/>
    </location>
</feature>
<evidence type="ECO:0000256" key="2">
    <source>
        <dbReference type="ARBA" id="ARBA00023128"/>
    </source>
</evidence>
<organism evidence="5 6">
    <name type="scientific">Lachnellula subtilissima</name>
    <dbReference type="NCBI Taxonomy" id="602034"/>
    <lineage>
        <taxon>Eukaryota</taxon>
        <taxon>Fungi</taxon>
        <taxon>Dikarya</taxon>
        <taxon>Ascomycota</taxon>
        <taxon>Pezizomycotina</taxon>
        <taxon>Leotiomycetes</taxon>
        <taxon>Helotiales</taxon>
        <taxon>Lachnaceae</taxon>
        <taxon>Lachnellula</taxon>
    </lineage>
</organism>
<accession>A0A8H8REQ0</accession>